<feature type="domain" description="DUF4253" evidence="1">
    <location>
        <begin position="139"/>
        <end position="256"/>
    </location>
</feature>
<evidence type="ECO:0000313" key="2">
    <source>
        <dbReference type="EMBL" id="NYJ03908.1"/>
    </source>
</evidence>
<evidence type="ECO:0000313" key="3">
    <source>
        <dbReference type="Proteomes" id="UP000541969"/>
    </source>
</evidence>
<dbReference type="EMBL" id="JACBZT010000001">
    <property type="protein sequence ID" value="NYJ03908.1"/>
    <property type="molecule type" value="Genomic_DNA"/>
</dbReference>
<dbReference type="RefSeq" id="WP_179714694.1">
    <property type="nucleotide sequence ID" value="NZ_JACBZT010000001.1"/>
</dbReference>
<proteinExistence type="predicted"/>
<dbReference type="InterPro" id="IPR025349">
    <property type="entry name" value="DUF4253"/>
</dbReference>
<gene>
    <name evidence="2" type="ORF">GGQ55_000186</name>
</gene>
<protein>
    <recommendedName>
        <fullName evidence="1">DUF4253 domain-containing protein</fullName>
    </recommendedName>
</protein>
<evidence type="ECO:0000259" key="1">
    <source>
        <dbReference type="Pfam" id="PF14062"/>
    </source>
</evidence>
<keyword evidence="3" id="KW-1185">Reference proteome</keyword>
<reference evidence="2 3" key="1">
    <citation type="submission" date="2020-07" db="EMBL/GenBank/DDBJ databases">
        <title>Sequencing the genomes of 1000 actinobacteria strains.</title>
        <authorList>
            <person name="Klenk H.-P."/>
        </authorList>
    </citation>
    <scope>NUCLEOTIDE SEQUENCE [LARGE SCALE GENOMIC DNA]</scope>
    <source>
        <strain evidence="2 3">DSM 104001</strain>
    </source>
</reference>
<dbReference type="Proteomes" id="UP000541969">
    <property type="component" value="Unassembled WGS sequence"/>
</dbReference>
<dbReference type="AlphaFoldDB" id="A0A853CBZ9"/>
<sequence length="256" mass="27743">MALAAGRPVVARGHDGERSPAVLWVTDAAMPDATSVWSVLADQFPRTGLWPLLVQGLYDGSGRPWDNGEFQPASEEEIAAVDVRQVLEESWHDSLVPINDPWAPGTGPLAPFHPTFPGLAPMQQGPPVETFAPATGSSRIGLVSCRRPADAIGVVGWEGAINKWQRAAEVSAVLRSWEDRFGAIVVGLGFATITLLVTRPPETDDDALRVAAEVAALCPDALWQPEALMPDPPRDATLESMSRLLVRDTLWRLWFD</sequence>
<organism evidence="2 3">
    <name type="scientific">Petropleomorpha daqingensis</name>
    <dbReference type="NCBI Taxonomy" id="2026353"/>
    <lineage>
        <taxon>Bacteria</taxon>
        <taxon>Bacillati</taxon>
        <taxon>Actinomycetota</taxon>
        <taxon>Actinomycetes</taxon>
        <taxon>Geodermatophilales</taxon>
        <taxon>Geodermatophilaceae</taxon>
        <taxon>Petropleomorpha</taxon>
    </lineage>
</organism>
<name>A0A853CBZ9_9ACTN</name>
<accession>A0A853CBZ9</accession>
<dbReference type="Pfam" id="PF14062">
    <property type="entry name" value="DUF4253"/>
    <property type="match status" value="1"/>
</dbReference>
<comment type="caution">
    <text evidence="2">The sequence shown here is derived from an EMBL/GenBank/DDBJ whole genome shotgun (WGS) entry which is preliminary data.</text>
</comment>